<dbReference type="Proteomes" id="UP000034589">
    <property type="component" value="Unassembled WGS sequence"/>
</dbReference>
<comment type="caution">
    <text evidence="1">The sequence shown here is derived from an EMBL/GenBank/DDBJ whole genome shotgun (WGS) entry which is preliminary data.</text>
</comment>
<protein>
    <submittedName>
        <fullName evidence="1">Uncharacterized protein</fullName>
    </submittedName>
</protein>
<proteinExistence type="predicted"/>
<organism evidence="1 2">
    <name type="scientific">Candidatus Kaiserbacteria bacterium GW2011_GWC2_49_12</name>
    <dbReference type="NCBI Taxonomy" id="1618675"/>
    <lineage>
        <taxon>Bacteria</taxon>
        <taxon>Candidatus Kaiseribacteriota</taxon>
    </lineage>
</organism>
<dbReference type="EMBL" id="LCPV01000009">
    <property type="protein sequence ID" value="KKW07723.1"/>
    <property type="molecule type" value="Genomic_DNA"/>
</dbReference>
<evidence type="ECO:0000313" key="1">
    <source>
        <dbReference type="EMBL" id="KKW07723.1"/>
    </source>
</evidence>
<gene>
    <name evidence="1" type="ORF">UY39_C0009G0002</name>
</gene>
<name>A0A0G1VMN8_9BACT</name>
<evidence type="ECO:0000313" key="2">
    <source>
        <dbReference type="Proteomes" id="UP000034589"/>
    </source>
</evidence>
<dbReference type="AlphaFoldDB" id="A0A0G1VMN8"/>
<sequence>MSTMSTVPGPAAQLIDACYAVKLLLCEQWDMTLGLSEDHVCSAVRALKICYAMRRPFFEMMDDACPH</sequence>
<accession>A0A0G1VMN8</accession>
<reference evidence="1 2" key="1">
    <citation type="journal article" date="2015" name="Nature">
        <title>rRNA introns, odd ribosomes, and small enigmatic genomes across a large radiation of phyla.</title>
        <authorList>
            <person name="Brown C.T."/>
            <person name="Hug L.A."/>
            <person name="Thomas B.C."/>
            <person name="Sharon I."/>
            <person name="Castelle C.J."/>
            <person name="Singh A."/>
            <person name="Wilkins M.J."/>
            <person name="Williams K.H."/>
            <person name="Banfield J.F."/>
        </authorList>
    </citation>
    <scope>NUCLEOTIDE SEQUENCE [LARGE SCALE GENOMIC DNA]</scope>
</reference>